<proteinExistence type="predicted"/>
<gene>
    <name evidence="1" type="ORF">LTRI10_LOCUS45965</name>
</gene>
<keyword evidence="2" id="KW-1185">Reference proteome</keyword>
<name>A0AAV2G7T8_9ROSI</name>
<evidence type="ECO:0000313" key="2">
    <source>
        <dbReference type="Proteomes" id="UP001497516"/>
    </source>
</evidence>
<evidence type="ECO:0000313" key="1">
    <source>
        <dbReference type="EMBL" id="CAL1406227.1"/>
    </source>
</evidence>
<dbReference type="Proteomes" id="UP001497516">
    <property type="component" value="Chromosome 8"/>
</dbReference>
<organism evidence="1 2">
    <name type="scientific">Linum trigynum</name>
    <dbReference type="NCBI Taxonomy" id="586398"/>
    <lineage>
        <taxon>Eukaryota</taxon>
        <taxon>Viridiplantae</taxon>
        <taxon>Streptophyta</taxon>
        <taxon>Embryophyta</taxon>
        <taxon>Tracheophyta</taxon>
        <taxon>Spermatophyta</taxon>
        <taxon>Magnoliopsida</taxon>
        <taxon>eudicotyledons</taxon>
        <taxon>Gunneridae</taxon>
        <taxon>Pentapetalae</taxon>
        <taxon>rosids</taxon>
        <taxon>fabids</taxon>
        <taxon>Malpighiales</taxon>
        <taxon>Linaceae</taxon>
        <taxon>Linum</taxon>
    </lineage>
</organism>
<sequence length="104" mass="11891">MCRMTHSFEDNGWFLLVPNEMAYPPNWTFLPLSVYGVDRTNHSWKATLCSMMKEATSIIYSWCTQVLSTINVGYTQATIRCSQPFDKTHPKSLPSIHRLACGTQ</sequence>
<dbReference type="EMBL" id="OZ034821">
    <property type="protein sequence ID" value="CAL1406227.1"/>
    <property type="molecule type" value="Genomic_DNA"/>
</dbReference>
<accession>A0AAV2G7T8</accession>
<dbReference type="AlphaFoldDB" id="A0AAV2G7T8"/>
<protein>
    <submittedName>
        <fullName evidence="1">Uncharacterized protein</fullName>
    </submittedName>
</protein>
<reference evidence="1 2" key="1">
    <citation type="submission" date="2024-04" db="EMBL/GenBank/DDBJ databases">
        <authorList>
            <person name="Fracassetti M."/>
        </authorList>
    </citation>
    <scope>NUCLEOTIDE SEQUENCE [LARGE SCALE GENOMIC DNA]</scope>
</reference>